<sequence>MKSLYKRAVSLTMCAALATSAALPAFAADTEKSGKDEVVYVMTDAGGKVSGVYVVNIFDGGKMIDYGDYSDVKMLTTEDKISQNGDKITFSSDADRVYYQGTLKNTTIPWNISIRYDLDGKEYQPDELAGKSGSLRIHLKITENKSYEGYFYGDYALQTTFMLDTQKCSRIKAEDATMADVGSDKQLSYTILPGKGIDTEITADVKDFEMDAVSINGIRMNLDVEIDDEEMLNQIGDLIDGIVDLNTGAIELNDGAVELKDGSGSLKDGAADLSSGAAELDNGVKKLQSGIRTAQAGMKKLDAQSGTLSSGSSQMKKALNTINSSLSDSAVSADKVSELTAASGQIKSAISEITEGANSLQSAISYEGYADAMANKGIHISGLSAKDAQAASSLGGVIASLQSVAATLGSSEEYAAQAAVIRSQIGQLESTQSLMQANAAALAGTEAYFNALSGKAGELYQALAQLEKKYAEFDATIRQMNEQLVAIADNLTALTKAVNQVTRQYEKLDDGIQAYTAGVSQLVAGYSEIVDGVADLAVGSSQLRTGSNDLYSGSKSLYNGVASLCGGASQLADGTTELRGQTDGMDKEVEDKIDEMLSSIQGGDGDTVSFVSSKNTDVNAVQFVIKTDAIAPADEEETEEEPEPAMTFWDKVLNLFGLYDN</sequence>
<protein>
    <recommendedName>
        <fullName evidence="5">Methyl-accepting transducer domain-containing protein</fullName>
    </recommendedName>
</protein>
<keyword evidence="2" id="KW-0732">Signal</keyword>
<organism evidence="3 4">
    <name type="scientific">Butyricicoccus porcorum</name>
    <dbReference type="NCBI Taxonomy" id="1945634"/>
    <lineage>
        <taxon>Bacteria</taxon>
        <taxon>Bacillati</taxon>
        <taxon>Bacillota</taxon>
        <taxon>Clostridia</taxon>
        <taxon>Eubacteriales</taxon>
        <taxon>Butyricicoccaceae</taxon>
        <taxon>Butyricicoccus</taxon>
    </lineage>
</organism>
<keyword evidence="4" id="KW-1185">Reference proteome</keyword>
<dbReference type="Gene3D" id="1.10.287.950">
    <property type="entry name" value="Methyl-accepting chemotaxis protein"/>
    <property type="match status" value="2"/>
</dbReference>
<dbReference type="OrthoDB" id="9815841at2"/>
<feature type="chain" id="PRO_5012287294" description="Methyl-accepting transducer domain-containing protein" evidence="2">
    <location>
        <begin position="28"/>
        <end position="661"/>
    </location>
</feature>
<gene>
    <name evidence="3" type="ORF">CBW42_02090</name>
</gene>
<evidence type="ECO:0000256" key="1">
    <source>
        <dbReference type="SAM" id="Coils"/>
    </source>
</evidence>
<dbReference type="EMBL" id="NHOC01000002">
    <property type="protein sequence ID" value="OUM21384.1"/>
    <property type="molecule type" value="Genomic_DNA"/>
</dbReference>
<dbReference type="RefSeq" id="WP_087017268.1">
    <property type="nucleotide sequence ID" value="NZ_NHOC01000002.1"/>
</dbReference>
<name>A0A252F6K0_9FIRM</name>
<evidence type="ECO:0000256" key="2">
    <source>
        <dbReference type="SAM" id="SignalP"/>
    </source>
</evidence>
<accession>A0A252F6K0</accession>
<dbReference type="AlphaFoldDB" id="A0A252F6K0"/>
<evidence type="ECO:0000313" key="3">
    <source>
        <dbReference type="EMBL" id="OUM21384.1"/>
    </source>
</evidence>
<feature type="coiled-coil region" evidence="1">
    <location>
        <begin position="463"/>
        <end position="497"/>
    </location>
</feature>
<keyword evidence="1" id="KW-0175">Coiled coil</keyword>
<dbReference type="NCBIfam" id="TIGR03057">
    <property type="entry name" value="xxxLxxG_by_4"/>
    <property type="match status" value="2"/>
</dbReference>
<dbReference type="Proteomes" id="UP000194903">
    <property type="component" value="Unassembled WGS sequence"/>
</dbReference>
<reference evidence="3 4" key="1">
    <citation type="submission" date="2017-05" db="EMBL/GenBank/DDBJ databases">
        <title>Butyricicoccus porcorum sp. nov. a butyrate-producing bacterium from the swine intestinal tract.</title>
        <authorList>
            <person name="Trachsel J."/>
            <person name="Humphrey S."/>
            <person name="Allen H.K."/>
        </authorList>
    </citation>
    <scope>NUCLEOTIDE SEQUENCE [LARGE SCALE GENOMIC DNA]</scope>
    <source>
        <strain evidence="3">BB10</strain>
    </source>
</reference>
<evidence type="ECO:0008006" key="5">
    <source>
        <dbReference type="Google" id="ProtNLM"/>
    </source>
</evidence>
<evidence type="ECO:0000313" key="4">
    <source>
        <dbReference type="Proteomes" id="UP000194903"/>
    </source>
</evidence>
<dbReference type="SUPFAM" id="SSF101967">
    <property type="entry name" value="Adhesin YadA, collagen-binding domain"/>
    <property type="match status" value="1"/>
</dbReference>
<comment type="caution">
    <text evidence="3">The sequence shown here is derived from an EMBL/GenBank/DDBJ whole genome shotgun (WGS) entry which is preliminary data.</text>
</comment>
<proteinExistence type="predicted"/>
<feature type="signal peptide" evidence="2">
    <location>
        <begin position="1"/>
        <end position="27"/>
    </location>
</feature>
<dbReference type="InterPro" id="IPR023908">
    <property type="entry name" value="xxxLxxG_rpt"/>
</dbReference>
<dbReference type="InterPro" id="IPR011049">
    <property type="entry name" value="Serralysin-like_metalloprot_C"/>
</dbReference>